<dbReference type="GO" id="GO:0003910">
    <property type="term" value="F:DNA ligase (ATP) activity"/>
    <property type="evidence" value="ECO:0007669"/>
    <property type="project" value="UniProtKB-EC"/>
</dbReference>
<dbReference type="CDD" id="cd07900">
    <property type="entry name" value="Adenylation_DNA_ligase_I_Euk"/>
    <property type="match status" value="1"/>
</dbReference>
<dbReference type="Proteomes" id="UP000191144">
    <property type="component" value="Chromosome B"/>
</dbReference>
<keyword evidence="7 14" id="KW-0227">DNA damage</keyword>
<evidence type="ECO:0000256" key="16">
    <source>
        <dbReference type="SAM" id="MobiDB-lite"/>
    </source>
</evidence>
<sequence>MIRFSRIGMSSGKKQATLAKFFSSKKRNGDEPAKLEDLAKRPKLDKAIEQPSSLADTQDSVSKAVETELEVSPLTSLRPSKPVVKNDIANAPKIQPVAPKESKILYSAICNLFNEVEGTSSRLQIVKLCSDFLYSVLSKTQNDLVPITYLLINRLGPDYQPGLELGLGEGLLMRTISESCGKSLAQVKARYRELGDLGRIAQEARSVQPTMFKPKPLTTGEVFSNLQAIAKSQGKDSQLRKVQLIKKMLTACQGVEAKFLIRSLESKLRIGLAEKSVLIALSKAILMQEHDGKEPSSDLIDAAEEKIRDAFCQVPNYEIVIKTALEHGIMNLDKHCVLTPGIPLKPMLAKPSKSVSEVLDRFQGHRFTCEYKYDGERAQVHLLPDGTMHIYSRNGESMTERYPEIKIADFIADKDATHTLILDCEAVAWDKDRNTILPFQVLSTRKRKGVVAEDVKVRVCLFAFDILCYNDEPLINRSFAERREYLHRVLKPVPGELQFASEMTTVSLDEMQQYLDQSVKDSCEGLMVKSLDGEESQYEPSKRSRNWLKLKKDYLQGVGDSLDLCVLGAYYGRGKRTGTYGGFLLGCYNQDSGEFETCCKIGTGFSDEMLQKLYDELKPTEIATPKAFYVYSESAPPDVWFEPSMLFEVLTADLSLSPVYKAGSSSHDKGVSLRFPRFIRIRDDKNVEDATSSEQVIEFYESQPHMG</sequence>
<keyword evidence="6 14" id="KW-0547">Nucleotide-binding</keyword>
<keyword evidence="11" id="KW-0539">Nucleus</keyword>
<reference evidence="19" key="1">
    <citation type="submission" date="2016-03" db="EMBL/GenBank/DDBJ databases">
        <authorList>
            <person name="Devillers Hugo."/>
        </authorList>
    </citation>
    <scope>NUCLEOTIDE SEQUENCE [LARGE SCALE GENOMIC DNA]</scope>
</reference>
<dbReference type="PROSITE" id="PS50160">
    <property type="entry name" value="DNA_LIGASE_A3"/>
    <property type="match status" value="1"/>
</dbReference>
<dbReference type="PROSITE" id="PS00697">
    <property type="entry name" value="DNA_LIGASE_A1"/>
    <property type="match status" value="1"/>
</dbReference>
<evidence type="ECO:0000256" key="2">
    <source>
        <dbReference type="ARBA" id="ARBA00007572"/>
    </source>
</evidence>
<comment type="subcellular location">
    <subcellularLocation>
        <location evidence="1">Nucleus</location>
    </subcellularLocation>
</comment>
<dbReference type="GO" id="GO:0006281">
    <property type="term" value="P:DNA repair"/>
    <property type="evidence" value="ECO:0007669"/>
    <property type="project" value="UniProtKB-KW"/>
</dbReference>
<keyword evidence="10 14" id="KW-0234">DNA repair</keyword>
<dbReference type="Gene3D" id="3.30.1490.70">
    <property type="match status" value="1"/>
</dbReference>
<dbReference type="SUPFAM" id="SSF56091">
    <property type="entry name" value="DNA ligase/mRNA capping enzyme, catalytic domain"/>
    <property type="match status" value="1"/>
</dbReference>
<evidence type="ECO:0000256" key="4">
    <source>
        <dbReference type="ARBA" id="ARBA00022618"/>
    </source>
</evidence>
<dbReference type="SUPFAM" id="SSF50249">
    <property type="entry name" value="Nucleic acid-binding proteins"/>
    <property type="match status" value="1"/>
</dbReference>
<dbReference type="InterPro" id="IPR036599">
    <property type="entry name" value="DNA_ligase_N_sf"/>
</dbReference>
<proteinExistence type="inferred from homology"/>
<dbReference type="GO" id="GO:0051301">
    <property type="term" value="P:cell division"/>
    <property type="evidence" value="ECO:0007669"/>
    <property type="project" value="UniProtKB-KW"/>
</dbReference>
<dbReference type="InterPro" id="IPR012309">
    <property type="entry name" value="DNA_ligase_ATP-dep_C"/>
</dbReference>
<evidence type="ECO:0000256" key="7">
    <source>
        <dbReference type="ARBA" id="ARBA00022763"/>
    </source>
</evidence>
<dbReference type="InterPro" id="IPR050191">
    <property type="entry name" value="ATP-dep_DNA_ligase"/>
</dbReference>
<dbReference type="OrthoDB" id="206088at2759"/>
<dbReference type="Gene3D" id="2.40.50.140">
    <property type="entry name" value="Nucleic acid-binding proteins"/>
    <property type="match status" value="1"/>
</dbReference>
<feature type="domain" description="ATP-dependent DNA ligase family profile" evidence="17">
    <location>
        <begin position="452"/>
        <end position="589"/>
    </location>
</feature>
<keyword evidence="12" id="KW-0131">Cell cycle</keyword>
<keyword evidence="5" id="KW-0235">DNA replication</keyword>
<dbReference type="FunFam" id="3.30.470.30:FF:000002">
    <property type="entry name" value="DNA ligase"/>
    <property type="match status" value="1"/>
</dbReference>
<protein>
    <recommendedName>
        <fullName evidence="14">DNA ligase</fullName>
        <ecNumber evidence="14">6.5.1.1</ecNumber>
    </recommendedName>
</protein>
<dbReference type="GO" id="GO:0005634">
    <property type="term" value="C:nucleus"/>
    <property type="evidence" value="ECO:0007669"/>
    <property type="project" value="UniProtKB-SubCell"/>
</dbReference>
<evidence type="ECO:0000256" key="8">
    <source>
        <dbReference type="ARBA" id="ARBA00022840"/>
    </source>
</evidence>
<dbReference type="InterPro" id="IPR016059">
    <property type="entry name" value="DNA_ligase_ATP-dep_CS"/>
</dbReference>
<feature type="region of interest" description="Disordered" evidence="16">
    <location>
        <begin position="22"/>
        <end position="61"/>
    </location>
</feature>
<keyword evidence="3 14" id="KW-0436">Ligase</keyword>
<dbReference type="NCBIfam" id="TIGR00574">
    <property type="entry name" value="dnl1"/>
    <property type="match status" value="1"/>
</dbReference>
<dbReference type="Gene3D" id="1.10.3260.10">
    <property type="entry name" value="DNA ligase, ATP-dependent, N-terminal domain"/>
    <property type="match status" value="1"/>
</dbReference>
<dbReference type="GO" id="GO:0071897">
    <property type="term" value="P:DNA biosynthetic process"/>
    <property type="evidence" value="ECO:0007669"/>
    <property type="project" value="InterPro"/>
</dbReference>
<evidence type="ECO:0000313" key="18">
    <source>
        <dbReference type="EMBL" id="SCU81421.1"/>
    </source>
</evidence>
<comment type="similarity">
    <text evidence="2 15">Belongs to the ATP-dependent DNA ligase family.</text>
</comment>
<evidence type="ECO:0000256" key="11">
    <source>
        <dbReference type="ARBA" id="ARBA00023242"/>
    </source>
</evidence>
<evidence type="ECO:0000256" key="9">
    <source>
        <dbReference type="ARBA" id="ARBA00023172"/>
    </source>
</evidence>
<dbReference type="InterPro" id="IPR012308">
    <property type="entry name" value="DNA_ligase_ATP-dep_N"/>
</dbReference>
<evidence type="ECO:0000256" key="12">
    <source>
        <dbReference type="ARBA" id="ARBA00023306"/>
    </source>
</evidence>
<gene>
    <name evidence="18" type="ORF">LAME_0B07008G</name>
</gene>
<dbReference type="EC" id="6.5.1.1" evidence="14"/>
<dbReference type="Pfam" id="PF04679">
    <property type="entry name" value="DNA_ligase_A_C"/>
    <property type="match status" value="1"/>
</dbReference>
<dbReference type="GO" id="GO:0005524">
    <property type="term" value="F:ATP binding"/>
    <property type="evidence" value="ECO:0007669"/>
    <property type="project" value="UniProtKB-KW"/>
</dbReference>
<dbReference type="InterPro" id="IPR000977">
    <property type="entry name" value="DNA_ligase_ATP-dep"/>
</dbReference>
<feature type="compositionally biased region" description="Polar residues" evidence="16">
    <location>
        <begin position="50"/>
        <end position="61"/>
    </location>
</feature>
<comment type="catalytic activity">
    <reaction evidence="13 14">
        <text>ATP + (deoxyribonucleotide)n-3'-hydroxyl + 5'-phospho-(deoxyribonucleotide)m = (deoxyribonucleotide)n+m + AMP + diphosphate.</text>
        <dbReference type="EC" id="6.5.1.1"/>
    </reaction>
</comment>
<feature type="compositionally biased region" description="Basic and acidic residues" evidence="16">
    <location>
        <begin position="27"/>
        <end position="48"/>
    </location>
</feature>
<keyword evidence="19" id="KW-1185">Reference proteome</keyword>
<dbReference type="GO" id="GO:0003677">
    <property type="term" value="F:DNA binding"/>
    <property type="evidence" value="ECO:0007669"/>
    <property type="project" value="InterPro"/>
</dbReference>
<evidence type="ECO:0000256" key="14">
    <source>
        <dbReference type="RuleBase" id="RU000617"/>
    </source>
</evidence>
<dbReference type="PANTHER" id="PTHR45674">
    <property type="entry name" value="DNA LIGASE 1/3 FAMILY MEMBER"/>
    <property type="match status" value="1"/>
</dbReference>
<evidence type="ECO:0000313" key="19">
    <source>
        <dbReference type="Proteomes" id="UP000191144"/>
    </source>
</evidence>
<dbReference type="AlphaFoldDB" id="A0A1G4IWF1"/>
<dbReference type="InterPro" id="IPR012340">
    <property type="entry name" value="NA-bd_OB-fold"/>
</dbReference>
<organism evidence="18 19">
    <name type="scientific">Lachancea meyersii CBS 8951</name>
    <dbReference type="NCBI Taxonomy" id="1266667"/>
    <lineage>
        <taxon>Eukaryota</taxon>
        <taxon>Fungi</taxon>
        <taxon>Dikarya</taxon>
        <taxon>Ascomycota</taxon>
        <taxon>Saccharomycotina</taxon>
        <taxon>Saccharomycetes</taxon>
        <taxon>Saccharomycetales</taxon>
        <taxon>Saccharomycetaceae</taxon>
        <taxon>Lachancea</taxon>
    </lineage>
</organism>
<dbReference type="InterPro" id="IPR012310">
    <property type="entry name" value="DNA_ligase_ATP-dep_cent"/>
</dbReference>
<dbReference type="EMBL" id="LT598478">
    <property type="protein sequence ID" value="SCU81421.1"/>
    <property type="molecule type" value="Genomic_DNA"/>
</dbReference>
<dbReference type="FunFam" id="1.10.3260.10:FF:000001">
    <property type="entry name" value="DNA ligase"/>
    <property type="match status" value="1"/>
</dbReference>
<keyword evidence="4" id="KW-0132">Cell division</keyword>
<dbReference type="Pfam" id="PF01068">
    <property type="entry name" value="DNA_ligase_A_M"/>
    <property type="match status" value="1"/>
</dbReference>
<evidence type="ECO:0000256" key="3">
    <source>
        <dbReference type="ARBA" id="ARBA00022598"/>
    </source>
</evidence>
<dbReference type="SUPFAM" id="SSF117018">
    <property type="entry name" value="ATP-dependent DNA ligase DNA-binding domain"/>
    <property type="match status" value="1"/>
</dbReference>
<dbReference type="PROSITE" id="PS00333">
    <property type="entry name" value="DNA_LIGASE_A2"/>
    <property type="match status" value="1"/>
</dbReference>
<evidence type="ECO:0000259" key="17">
    <source>
        <dbReference type="PROSITE" id="PS50160"/>
    </source>
</evidence>
<keyword evidence="9 14" id="KW-0233">DNA recombination</keyword>
<evidence type="ECO:0000256" key="13">
    <source>
        <dbReference type="ARBA" id="ARBA00034003"/>
    </source>
</evidence>
<dbReference type="GO" id="GO:0005739">
    <property type="term" value="C:mitochondrion"/>
    <property type="evidence" value="ECO:0007669"/>
    <property type="project" value="TreeGrafter"/>
</dbReference>
<dbReference type="PANTHER" id="PTHR45674:SF4">
    <property type="entry name" value="DNA LIGASE 1"/>
    <property type="match status" value="1"/>
</dbReference>
<dbReference type="Gene3D" id="3.30.470.30">
    <property type="entry name" value="DNA ligase/mRNA capping enzyme"/>
    <property type="match status" value="1"/>
</dbReference>
<dbReference type="CDD" id="cd07969">
    <property type="entry name" value="OBF_DNA_ligase_I"/>
    <property type="match status" value="1"/>
</dbReference>
<dbReference type="FunFam" id="2.40.50.140:FF:000062">
    <property type="entry name" value="DNA ligase"/>
    <property type="match status" value="1"/>
</dbReference>
<evidence type="ECO:0000256" key="1">
    <source>
        <dbReference type="ARBA" id="ARBA00004123"/>
    </source>
</evidence>
<evidence type="ECO:0000256" key="6">
    <source>
        <dbReference type="ARBA" id="ARBA00022741"/>
    </source>
</evidence>
<evidence type="ECO:0000256" key="5">
    <source>
        <dbReference type="ARBA" id="ARBA00022705"/>
    </source>
</evidence>
<evidence type="ECO:0000256" key="15">
    <source>
        <dbReference type="RuleBase" id="RU004196"/>
    </source>
</evidence>
<evidence type="ECO:0000256" key="10">
    <source>
        <dbReference type="ARBA" id="ARBA00023204"/>
    </source>
</evidence>
<name>A0A1G4IWF1_9SACH</name>
<dbReference type="Pfam" id="PF04675">
    <property type="entry name" value="DNA_ligase_A_N"/>
    <property type="match status" value="1"/>
</dbReference>
<dbReference type="GO" id="GO:0006310">
    <property type="term" value="P:DNA recombination"/>
    <property type="evidence" value="ECO:0007669"/>
    <property type="project" value="UniProtKB-KW"/>
</dbReference>
<dbReference type="GO" id="GO:1903461">
    <property type="term" value="P:Okazaki fragment processing involved in mitotic DNA replication"/>
    <property type="evidence" value="ECO:0007669"/>
    <property type="project" value="TreeGrafter"/>
</dbReference>
<keyword evidence="8 14" id="KW-0067">ATP-binding</keyword>
<accession>A0A1G4IWF1</accession>